<name>A0A7X6DIY7_9BURK</name>
<evidence type="ECO:0000313" key="7">
    <source>
        <dbReference type="Proteomes" id="UP000521868"/>
    </source>
</evidence>
<gene>
    <name evidence="6" type="ORF">RAMLITH_19355</name>
</gene>
<dbReference type="InterPro" id="IPR036188">
    <property type="entry name" value="FAD/NAD-bd_sf"/>
</dbReference>
<dbReference type="PRINTS" id="PR00411">
    <property type="entry name" value="PNDRDTASEI"/>
</dbReference>
<sequence length="463" mass="48214">MNAGRRLTTDVLVSGGGMAGLCAALAAAQQGAKVLLLEKGNRFGGSMYLSNGIVWTYAASDEVRRRIPDGDSALQDVLVSRLGDGLDWLEAQGVALEAERVYLQAGRGRAASGPQMTQALVDALRERGGQLLASTALQQLSTQGGAVTGALAFGADGPLHVDARAVVLATGGFQGNAELLARYVSPHAASMYLRANPWSTGDGLLAALDSGAATTPWLDTFYGHALTAPPARFDASGFQEMSHKYGPLAVALNLHGQRFTDESAGTGEEWLNSQIARQPQASAAYVFDAVTAEREYEGGALARVVLERARRAGGPVAQAATLDELAVQMHAWGLPPIEVLRTLDAYNAAIRGGRGELMHPPRRGNPFPVLQPPFSAALVRSGITFTCGGLRCDLDMRVLRRAQSVSTLPLVTAGADEFQFASVPGLFAAGCDVGGFSTNAYLGGLAQALVSGRIAGAGAAERG</sequence>
<evidence type="ECO:0000256" key="3">
    <source>
        <dbReference type="ARBA" id="ARBA00022827"/>
    </source>
</evidence>
<dbReference type="InterPro" id="IPR050315">
    <property type="entry name" value="FAD-oxidoreductase_2"/>
</dbReference>
<dbReference type="RefSeq" id="WP_168109113.1">
    <property type="nucleotide sequence ID" value="NZ_VTOX01000008.1"/>
</dbReference>
<proteinExistence type="predicted"/>
<keyword evidence="2" id="KW-0285">Flavoprotein</keyword>
<comment type="caution">
    <text evidence="6">The sequence shown here is derived from an EMBL/GenBank/DDBJ whole genome shotgun (WGS) entry which is preliminary data.</text>
</comment>
<dbReference type="Gene3D" id="3.90.700.10">
    <property type="entry name" value="Succinate dehydrogenase/fumarate reductase flavoprotein, catalytic domain"/>
    <property type="match status" value="1"/>
</dbReference>
<evidence type="ECO:0000259" key="5">
    <source>
        <dbReference type="Pfam" id="PF00890"/>
    </source>
</evidence>
<dbReference type="InterPro" id="IPR027477">
    <property type="entry name" value="Succ_DH/fumarate_Rdtase_cat_sf"/>
</dbReference>
<dbReference type="PANTHER" id="PTHR43400:SF7">
    <property type="entry name" value="FAD-DEPENDENT OXIDOREDUCTASE 2 FAD BINDING DOMAIN-CONTAINING PROTEIN"/>
    <property type="match status" value="1"/>
</dbReference>
<protein>
    <submittedName>
        <fullName evidence="6">FAD-dependent oxidoreductase</fullName>
    </submittedName>
</protein>
<keyword evidence="7" id="KW-1185">Reference proteome</keyword>
<evidence type="ECO:0000256" key="2">
    <source>
        <dbReference type="ARBA" id="ARBA00022630"/>
    </source>
</evidence>
<evidence type="ECO:0000256" key="1">
    <source>
        <dbReference type="ARBA" id="ARBA00001974"/>
    </source>
</evidence>
<dbReference type="InterPro" id="IPR003953">
    <property type="entry name" value="FAD-dep_OxRdtase_2_FAD-bd"/>
</dbReference>
<evidence type="ECO:0000256" key="4">
    <source>
        <dbReference type="ARBA" id="ARBA00023002"/>
    </source>
</evidence>
<keyword evidence="3" id="KW-0274">FAD</keyword>
<dbReference type="GO" id="GO:0016491">
    <property type="term" value="F:oxidoreductase activity"/>
    <property type="evidence" value="ECO:0007669"/>
    <property type="project" value="UniProtKB-KW"/>
</dbReference>
<dbReference type="EMBL" id="VTOX01000008">
    <property type="protein sequence ID" value="NKE67984.1"/>
    <property type="molecule type" value="Genomic_DNA"/>
</dbReference>
<dbReference type="Proteomes" id="UP000521868">
    <property type="component" value="Unassembled WGS sequence"/>
</dbReference>
<feature type="domain" description="FAD-dependent oxidoreductase 2 FAD-binding" evidence="5">
    <location>
        <begin position="10"/>
        <end position="444"/>
    </location>
</feature>
<accession>A0A7X6DIY7</accession>
<dbReference type="Gene3D" id="3.50.50.60">
    <property type="entry name" value="FAD/NAD(P)-binding domain"/>
    <property type="match status" value="1"/>
</dbReference>
<organism evidence="6 7">
    <name type="scientific">Ramlibacter lithotrophicus</name>
    <dbReference type="NCBI Taxonomy" id="2606681"/>
    <lineage>
        <taxon>Bacteria</taxon>
        <taxon>Pseudomonadati</taxon>
        <taxon>Pseudomonadota</taxon>
        <taxon>Betaproteobacteria</taxon>
        <taxon>Burkholderiales</taxon>
        <taxon>Comamonadaceae</taxon>
        <taxon>Ramlibacter</taxon>
    </lineage>
</organism>
<dbReference type="SUPFAM" id="SSF51905">
    <property type="entry name" value="FAD/NAD(P)-binding domain"/>
    <property type="match status" value="1"/>
</dbReference>
<dbReference type="PANTHER" id="PTHR43400">
    <property type="entry name" value="FUMARATE REDUCTASE"/>
    <property type="match status" value="1"/>
</dbReference>
<dbReference type="AlphaFoldDB" id="A0A7X6DIY7"/>
<dbReference type="Pfam" id="PF00890">
    <property type="entry name" value="FAD_binding_2"/>
    <property type="match status" value="1"/>
</dbReference>
<comment type="cofactor">
    <cofactor evidence="1">
        <name>FAD</name>
        <dbReference type="ChEBI" id="CHEBI:57692"/>
    </cofactor>
</comment>
<keyword evidence="4" id="KW-0560">Oxidoreductase</keyword>
<evidence type="ECO:0000313" key="6">
    <source>
        <dbReference type="EMBL" id="NKE67984.1"/>
    </source>
</evidence>
<dbReference type="SUPFAM" id="SSF56425">
    <property type="entry name" value="Succinate dehydrogenase/fumarate reductase flavoprotein, catalytic domain"/>
    <property type="match status" value="1"/>
</dbReference>
<reference evidence="6 7" key="1">
    <citation type="journal article" date="2020" name="Nature">
        <title>Bacterial chemolithoautotrophy via manganese oxidation.</title>
        <authorList>
            <person name="Yu H."/>
            <person name="Leadbetter J.R."/>
        </authorList>
    </citation>
    <scope>NUCLEOTIDE SEQUENCE [LARGE SCALE GENOMIC DNA]</scope>
    <source>
        <strain evidence="6 7">RBP-1</strain>
    </source>
</reference>